<dbReference type="PRINTS" id="PR00113">
    <property type="entry name" value="ALKPHPHTASE"/>
</dbReference>
<evidence type="ECO:0000256" key="9">
    <source>
        <dbReference type="RuleBase" id="RU003946"/>
    </source>
</evidence>
<evidence type="ECO:0000313" key="11">
    <source>
        <dbReference type="EMBL" id="MCV7228522.1"/>
    </source>
</evidence>
<dbReference type="InterPro" id="IPR018299">
    <property type="entry name" value="Alkaline_phosphatase_AS"/>
</dbReference>
<dbReference type="PROSITE" id="PS00123">
    <property type="entry name" value="ALKALINE_PHOSPHATASE"/>
    <property type="match status" value="1"/>
</dbReference>
<dbReference type="SMART" id="SM00098">
    <property type="entry name" value="alkPPc"/>
    <property type="match status" value="1"/>
</dbReference>
<comment type="similarity">
    <text evidence="3 9">Belongs to the alkaline phosphatase family.</text>
</comment>
<evidence type="ECO:0000256" key="6">
    <source>
        <dbReference type="ARBA" id="ARBA00022801"/>
    </source>
</evidence>
<dbReference type="CDD" id="cd16012">
    <property type="entry name" value="ALP"/>
    <property type="match status" value="1"/>
</dbReference>
<dbReference type="Gene3D" id="3.40.720.10">
    <property type="entry name" value="Alkaline Phosphatase, subunit A"/>
    <property type="match status" value="1"/>
</dbReference>
<evidence type="ECO:0000256" key="2">
    <source>
        <dbReference type="ARBA" id="ARBA00001947"/>
    </source>
</evidence>
<evidence type="ECO:0000313" key="12">
    <source>
        <dbReference type="Proteomes" id="UP001526201"/>
    </source>
</evidence>
<name>A0ABT3CGL2_9MYCO</name>
<evidence type="ECO:0000256" key="3">
    <source>
        <dbReference type="ARBA" id="ARBA00005984"/>
    </source>
</evidence>
<comment type="cofactor">
    <cofactor evidence="2">
        <name>Zn(2+)</name>
        <dbReference type="ChEBI" id="CHEBI:29105"/>
    </cofactor>
</comment>
<evidence type="ECO:0000256" key="1">
    <source>
        <dbReference type="ARBA" id="ARBA00001946"/>
    </source>
</evidence>
<dbReference type="InterPro" id="IPR001952">
    <property type="entry name" value="Alkaline_phosphatase"/>
</dbReference>
<dbReference type="PANTHER" id="PTHR11596:SF5">
    <property type="entry name" value="ALKALINE PHOSPHATASE"/>
    <property type="match status" value="1"/>
</dbReference>
<keyword evidence="7" id="KW-0862">Zinc</keyword>
<comment type="cofactor">
    <cofactor evidence="1">
        <name>Mg(2+)</name>
        <dbReference type="ChEBI" id="CHEBI:18420"/>
    </cofactor>
</comment>
<gene>
    <name evidence="11" type="primary">phoA</name>
    <name evidence="11" type="ORF">H7J73_21130</name>
</gene>
<dbReference type="GO" id="GO:0004035">
    <property type="term" value="F:alkaline phosphatase activity"/>
    <property type="evidence" value="ECO:0007669"/>
    <property type="project" value="UniProtKB-EC"/>
</dbReference>
<dbReference type="Pfam" id="PF00245">
    <property type="entry name" value="Alk_phosphatase"/>
    <property type="match status" value="1"/>
</dbReference>
<keyword evidence="8" id="KW-0460">Magnesium</keyword>
<dbReference type="PANTHER" id="PTHR11596">
    <property type="entry name" value="ALKALINE PHOSPHATASE"/>
    <property type="match status" value="1"/>
</dbReference>
<dbReference type="EMBL" id="JACKTY010000033">
    <property type="protein sequence ID" value="MCV7228522.1"/>
    <property type="molecule type" value="Genomic_DNA"/>
</dbReference>
<comment type="caution">
    <text evidence="11">The sequence shown here is derived from an EMBL/GenBank/DDBJ whole genome shotgun (WGS) entry which is preliminary data.</text>
</comment>
<evidence type="ECO:0000256" key="7">
    <source>
        <dbReference type="ARBA" id="ARBA00022833"/>
    </source>
</evidence>
<dbReference type="Proteomes" id="UP001526201">
    <property type="component" value="Unassembled WGS sequence"/>
</dbReference>
<protein>
    <submittedName>
        <fullName evidence="11">Alkaline phosphatase</fullName>
        <ecNumber evidence="11">3.1.3.1</ecNumber>
    </submittedName>
</protein>
<evidence type="ECO:0000256" key="5">
    <source>
        <dbReference type="ARBA" id="ARBA00022723"/>
    </source>
</evidence>
<keyword evidence="12" id="KW-1185">Reference proteome</keyword>
<evidence type="ECO:0000256" key="8">
    <source>
        <dbReference type="ARBA" id="ARBA00022842"/>
    </source>
</evidence>
<accession>A0ABT3CGL2</accession>
<keyword evidence="4" id="KW-0597">Phosphoprotein</keyword>
<dbReference type="SUPFAM" id="SSF53649">
    <property type="entry name" value="Alkaline phosphatase-like"/>
    <property type="match status" value="1"/>
</dbReference>
<keyword evidence="5" id="KW-0479">Metal-binding</keyword>
<dbReference type="InterPro" id="IPR017850">
    <property type="entry name" value="Alkaline_phosphatase_core_sf"/>
</dbReference>
<feature type="compositionally biased region" description="Polar residues" evidence="10">
    <location>
        <begin position="41"/>
        <end position="57"/>
    </location>
</feature>
<keyword evidence="6 11" id="KW-0378">Hydrolase</keyword>
<proteinExistence type="inferred from homology"/>
<dbReference type="NCBIfam" id="NF007810">
    <property type="entry name" value="PRK10518.1"/>
    <property type="match status" value="1"/>
</dbReference>
<dbReference type="EC" id="3.1.3.1" evidence="11"/>
<organism evidence="11 12">
    <name type="scientific">Mycolicibacterium komossense</name>
    <dbReference type="NCBI Taxonomy" id="1779"/>
    <lineage>
        <taxon>Bacteria</taxon>
        <taxon>Bacillati</taxon>
        <taxon>Actinomycetota</taxon>
        <taxon>Actinomycetes</taxon>
        <taxon>Mycobacteriales</taxon>
        <taxon>Mycobacteriaceae</taxon>
        <taxon>Mycolicibacterium</taxon>
    </lineage>
</organism>
<feature type="region of interest" description="Disordered" evidence="10">
    <location>
        <begin position="35"/>
        <end position="68"/>
    </location>
</feature>
<sequence>MHSERGANVAVNRYVKAAVVIGAVAILPLTACSSDEKKSSAGDTVTRSATGDISTNGGARRLPGDQSDALRNNISDGKARNIILLIGDGMGDSEITIARNYAMGAGGAFAGLDAFPLTGQYTTYALRKDGKPNYVTDSAASATGWTTGTKTYNGALGIDIKDAKHATILELAKTQGFATGDVTTSEIQDATPASLFSHITERDCYGPEEMAKDCPNETLEKGGPGSVTEQMLATRPDITLGGGFETFNQTATGGDYQGKTLEAQAKERGYQIVRTASELASVTKADKDAPVLGLFADGNMPVSWTGAPAVRQGYLQPAAKCGPNPKHTADVPVLADMTQKAIDVLSTSQAGTDKGFFLQVEGASIDKRDHAADPCGQIGETVDLDGAIQKALEFAKKDGNTLVIATADHGHTSQIVEQYTEEDLQGLAEDSRQPIERVRDIMYPGLTRVLTTADDAPMIVSYGTSADVGVEDETHTGTQVRLAAFGPRAGNVVGLTDQTDLFFTMTDALGIDRTAK</sequence>
<evidence type="ECO:0000256" key="10">
    <source>
        <dbReference type="SAM" id="MobiDB-lite"/>
    </source>
</evidence>
<evidence type="ECO:0000256" key="4">
    <source>
        <dbReference type="ARBA" id="ARBA00022553"/>
    </source>
</evidence>
<reference evidence="11 12" key="1">
    <citation type="journal article" date="2022" name="BMC Genomics">
        <title>Comparative genome analysis of mycobacteria focusing on tRNA and non-coding RNA.</title>
        <authorList>
            <person name="Behra P.R.K."/>
            <person name="Pettersson B.M.F."/>
            <person name="Ramesh M."/>
            <person name="Das S."/>
            <person name="Dasgupta S."/>
            <person name="Kirsebom L.A."/>
        </authorList>
    </citation>
    <scope>NUCLEOTIDE SEQUENCE [LARGE SCALE GENOMIC DNA]</scope>
    <source>
        <strain evidence="11 12">DSM 44078</strain>
    </source>
</reference>